<organism evidence="6 7">
    <name type="scientific">Ktedonobacter robiniae</name>
    <dbReference type="NCBI Taxonomy" id="2778365"/>
    <lineage>
        <taxon>Bacteria</taxon>
        <taxon>Bacillati</taxon>
        <taxon>Chloroflexota</taxon>
        <taxon>Ktedonobacteria</taxon>
        <taxon>Ktedonobacterales</taxon>
        <taxon>Ktedonobacteraceae</taxon>
        <taxon>Ktedonobacter</taxon>
    </lineage>
</organism>
<evidence type="ECO:0000256" key="2">
    <source>
        <dbReference type="ARBA" id="ARBA00022679"/>
    </source>
</evidence>
<dbReference type="SUPFAM" id="SSF53335">
    <property type="entry name" value="S-adenosyl-L-methionine-dependent methyltransferases"/>
    <property type="match status" value="1"/>
</dbReference>
<gene>
    <name evidence="6" type="ORF">KSB_45940</name>
</gene>
<sequence>MDRNTAKHRSGPVTPAVHQPFTDPSTWYEAVYSSAENDINKVPWARSADYSLLTHWLSEQHQTFANRRALVVGCGLGDHAEMFARLGLQVTAFDIAPRAIDWCRQRFPTSAVAYQVADLFQLPEAWQSAFDLVFDAFTIQSLPPDLHDRAIAAIADTVTKAGTLLIMCHGRESGEPTDGPPWALAHTELDLFLHSGLQEVRFQDQERAGVRRFLVEYRKPQEALESSDSTADDRDARRIRASHR</sequence>
<proteinExistence type="predicted"/>
<comment type="caution">
    <text evidence="6">The sequence shown here is derived from an EMBL/GenBank/DDBJ whole genome shotgun (WGS) entry which is preliminary data.</text>
</comment>
<feature type="region of interest" description="Disordered" evidence="4">
    <location>
        <begin position="221"/>
        <end position="244"/>
    </location>
</feature>
<dbReference type="EMBL" id="BNJG01000002">
    <property type="protein sequence ID" value="GHO56119.1"/>
    <property type="molecule type" value="Genomic_DNA"/>
</dbReference>
<dbReference type="PANTHER" id="PTHR43464">
    <property type="entry name" value="METHYLTRANSFERASE"/>
    <property type="match status" value="1"/>
</dbReference>
<protein>
    <recommendedName>
        <fullName evidence="5">Methyltransferase domain-containing protein</fullName>
    </recommendedName>
</protein>
<evidence type="ECO:0000256" key="4">
    <source>
        <dbReference type="SAM" id="MobiDB-lite"/>
    </source>
</evidence>
<keyword evidence="1" id="KW-0489">Methyltransferase</keyword>
<evidence type="ECO:0000313" key="7">
    <source>
        <dbReference type="Proteomes" id="UP000654345"/>
    </source>
</evidence>
<evidence type="ECO:0000256" key="1">
    <source>
        <dbReference type="ARBA" id="ARBA00022603"/>
    </source>
</evidence>
<feature type="domain" description="Methyltransferase" evidence="5">
    <location>
        <begin position="70"/>
        <end position="162"/>
    </location>
</feature>
<evidence type="ECO:0000259" key="5">
    <source>
        <dbReference type="Pfam" id="PF13649"/>
    </source>
</evidence>
<dbReference type="CDD" id="cd02440">
    <property type="entry name" value="AdoMet_MTases"/>
    <property type="match status" value="1"/>
</dbReference>
<evidence type="ECO:0000256" key="3">
    <source>
        <dbReference type="ARBA" id="ARBA00022691"/>
    </source>
</evidence>
<reference evidence="6 7" key="1">
    <citation type="journal article" date="2021" name="Int. J. Syst. Evol. Microbiol.">
        <title>Reticulibacter mediterranei gen. nov., sp. nov., within the new family Reticulibacteraceae fam. nov., and Ktedonospora formicarum gen. nov., sp. nov., Ktedonobacter robiniae sp. nov., Dictyobacter formicarum sp. nov. and Dictyobacter arantiisoli sp. nov., belonging to the class Ktedonobacteria.</title>
        <authorList>
            <person name="Yabe S."/>
            <person name="Zheng Y."/>
            <person name="Wang C.M."/>
            <person name="Sakai Y."/>
            <person name="Abe K."/>
            <person name="Yokota A."/>
            <person name="Donadio S."/>
            <person name="Cavaletti L."/>
            <person name="Monciardini P."/>
        </authorList>
    </citation>
    <scope>NUCLEOTIDE SEQUENCE [LARGE SCALE GENOMIC DNA]</scope>
    <source>
        <strain evidence="6 7">SOSP1-30</strain>
    </source>
</reference>
<accession>A0ABQ3UTG2</accession>
<dbReference type="Pfam" id="PF13649">
    <property type="entry name" value="Methyltransf_25"/>
    <property type="match status" value="1"/>
</dbReference>
<dbReference type="RefSeq" id="WP_201372692.1">
    <property type="nucleotide sequence ID" value="NZ_BNJG01000002.1"/>
</dbReference>
<dbReference type="Proteomes" id="UP000654345">
    <property type="component" value="Unassembled WGS sequence"/>
</dbReference>
<evidence type="ECO:0000313" key="6">
    <source>
        <dbReference type="EMBL" id="GHO56119.1"/>
    </source>
</evidence>
<name>A0ABQ3UTG2_9CHLR</name>
<keyword evidence="3" id="KW-0949">S-adenosyl-L-methionine</keyword>
<dbReference type="InterPro" id="IPR029063">
    <property type="entry name" value="SAM-dependent_MTases_sf"/>
</dbReference>
<dbReference type="Gene3D" id="3.40.50.150">
    <property type="entry name" value="Vaccinia Virus protein VP39"/>
    <property type="match status" value="1"/>
</dbReference>
<keyword evidence="2" id="KW-0808">Transferase</keyword>
<dbReference type="PANTHER" id="PTHR43464:SF19">
    <property type="entry name" value="UBIQUINONE BIOSYNTHESIS O-METHYLTRANSFERASE, MITOCHONDRIAL"/>
    <property type="match status" value="1"/>
</dbReference>
<dbReference type="InterPro" id="IPR041698">
    <property type="entry name" value="Methyltransf_25"/>
</dbReference>
<keyword evidence="7" id="KW-1185">Reference proteome</keyword>